<proteinExistence type="predicted"/>
<dbReference type="OrthoDB" id="5984008at2759"/>
<sequence length="121" mass="13672">MPGVRRNEEEVKISWGAWFTEKIGEGRGVGDVWLTSVVNDCCGLFESGDEDLELAFRYAVDHVNADTSVLPTSRLQAHVERVEKHDSFTASKKEKESDALPSLNEILRYDHYSFQPAYVPP</sequence>
<dbReference type="AlphaFoldDB" id="A0A4Y2LD42"/>
<name>A0A4Y2LD42_ARAVE</name>
<reference evidence="1 2" key="1">
    <citation type="journal article" date="2019" name="Sci. Rep.">
        <title>Orb-weaving spider Araneus ventricosus genome elucidates the spidroin gene catalogue.</title>
        <authorList>
            <person name="Kono N."/>
            <person name="Nakamura H."/>
            <person name="Ohtoshi R."/>
            <person name="Moran D.A.P."/>
            <person name="Shinohara A."/>
            <person name="Yoshida Y."/>
            <person name="Fujiwara M."/>
            <person name="Mori M."/>
            <person name="Tomita M."/>
            <person name="Arakawa K."/>
        </authorList>
    </citation>
    <scope>NUCLEOTIDE SEQUENCE [LARGE SCALE GENOMIC DNA]</scope>
</reference>
<keyword evidence="2" id="KW-1185">Reference proteome</keyword>
<evidence type="ECO:0000313" key="1">
    <source>
        <dbReference type="EMBL" id="GBN11267.1"/>
    </source>
</evidence>
<dbReference type="Gene3D" id="3.40.50.2300">
    <property type="match status" value="1"/>
</dbReference>
<evidence type="ECO:0000313" key="2">
    <source>
        <dbReference type="Proteomes" id="UP000499080"/>
    </source>
</evidence>
<dbReference type="EMBL" id="BGPR01005556">
    <property type="protein sequence ID" value="GBN11267.1"/>
    <property type="molecule type" value="Genomic_DNA"/>
</dbReference>
<organism evidence="1 2">
    <name type="scientific">Araneus ventricosus</name>
    <name type="common">Orbweaver spider</name>
    <name type="synonym">Epeira ventricosa</name>
    <dbReference type="NCBI Taxonomy" id="182803"/>
    <lineage>
        <taxon>Eukaryota</taxon>
        <taxon>Metazoa</taxon>
        <taxon>Ecdysozoa</taxon>
        <taxon>Arthropoda</taxon>
        <taxon>Chelicerata</taxon>
        <taxon>Arachnida</taxon>
        <taxon>Araneae</taxon>
        <taxon>Araneomorphae</taxon>
        <taxon>Entelegynae</taxon>
        <taxon>Araneoidea</taxon>
        <taxon>Araneidae</taxon>
        <taxon>Araneus</taxon>
    </lineage>
</organism>
<accession>A0A4Y2LD42</accession>
<comment type="caution">
    <text evidence="1">The sequence shown here is derived from an EMBL/GenBank/DDBJ whole genome shotgun (WGS) entry which is preliminary data.</text>
</comment>
<dbReference type="Proteomes" id="UP000499080">
    <property type="component" value="Unassembled WGS sequence"/>
</dbReference>
<protein>
    <submittedName>
        <fullName evidence="1">Uncharacterized protein</fullName>
    </submittedName>
</protein>
<gene>
    <name evidence="1" type="ORF">AVEN_268836_1</name>
</gene>